<dbReference type="GO" id="GO:0005178">
    <property type="term" value="F:integrin binding"/>
    <property type="evidence" value="ECO:0007669"/>
    <property type="project" value="Ensembl"/>
</dbReference>
<sequence length="278" mass="31220">MAPFGCWGLPAALLALLCCPGSGEKAFEVHAWPETLVVEPEEYREVNCSTNCDQPENGGLETPLNKTLLSQGPRWKYYLVSNISRDVVLYCYFRCSGEQQHRVLNITVYKPPKQVTLKLQPPGVVVGKSFTIECRVPAVEPLESLTLFLLRGKETLHTQTFGGENPAPQEATATFNSTAHREDKHSNFSCLAVLDLESRGGSIFKKVSDPQMLEVYEPTQDSQMVVIIVVVSVLLFLFVLSILLCFVFSQRWRQRRTGSYGVHASWVRLQRAFRPQPA</sequence>
<dbReference type="KEGG" id="pcoq:105823606"/>
<dbReference type="GO" id="GO:0001931">
    <property type="term" value="C:uropod"/>
    <property type="evidence" value="ECO:0007669"/>
    <property type="project" value="Ensembl"/>
</dbReference>
<feature type="signal peptide" evidence="13">
    <location>
        <begin position="1"/>
        <end position="23"/>
    </location>
</feature>
<dbReference type="PANTHER" id="PTHR13771">
    <property type="entry name" value="INTERCELLULAR ADHESION MOLECULE"/>
    <property type="match status" value="1"/>
</dbReference>
<keyword evidence="3 12" id="KW-0812">Transmembrane</keyword>
<keyword evidence="8 12" id="KW-0472">Membrane</keyword>
<dbReference type="Proteomes" id="UP000233160">
    <property type="component" value="Unassembled WGS sequence"/>
</dbReference>
<dbReference type="GeneTree" id="ENSGT00940000161654"/>
<keyword evidence="11" id="KW-0393">Immunoglobulin domain</keyword>
<keyword evidence="4 13" id="KW-0732">Signal</keyword>
<dbReference type="InterPro" id="IPR003987">
    <property type="entry name" value="ICAM_VCAM_N"/>
</dbReference>
<dbReference type="InterPro" id="IPR047012">
    <property type="entry name" value="ICAM_VCAM"/>
</dbReference>
<dbReference type="PANTHER" id="PTHR13771:SF3">
    <property type="entry name" value="INTERCELLULAR ADHESION MOLECULE 2"/>
    <property type="match status" value="1"/>
</dbReference>
<dbReference type="InterPro" id="IPR013768">
    <property type="entry name" value="ICAM_N"/>
</dbReference>
<accession>A0A2K6EXE8</accession>
<dbReference type="GO" id="GO:0032154">
    <property type="term" value="C:cleavage furrow"/>
    <property type="evidence" value="ECO:0007669"/>
    <property type="project" value="Ensembl"/>
</dbReference>
<feature type="transmembrane region" description="Helical" evidence="12">
    <location>
        <begin position="224"/>
        <end position="248"/>
    </location>
</feature>
<evidence type="ECO:0000256" key="6">
    <source>
        <dbReference type="ARBA" id="ARBA00022889"/>
    </source>
</evidence>
<evidence type="ECO:0000313" key="15">
    <source>
        <dbReference type="Ensembl" id="ENSPCOP00000006421.1"/>
    </source>
</evidence>
<gene>
    <name evidence="15" type="primary">ICAM2</name>
</gene>
<keyword evidence="16" id="KW-1185">Reference proteome</keyword>
<dbReference type="Ensembl" id="ENSPCOT00000016957.1">
    <property type="protein sequence ID" value="ENSPCOP00000006421.1"/>
    <property type="gene ID" value="ENSPCOG00000014373.1"/>
</dbReference>
<evidence type="ECO:0000256" key="9">
    <source>
        <dbReference type="ARBA" id="ARBA00023157"/>
    </source>
</evidence>
<keyword evidence="5" id="KW-0677">Repeat</keyword>
<dbReference type="Gene3D" id="2.60.40.10">
    <property type="entry name" value="Immunoglobulins"/>
    <property type="match status" value="2"/>
</dbReference>
<dbReference type="RefSeq" id="XP_012516316.1">
    <property type="nucleotide sequence ID" value="XM_012660862.1"/>
</dbReference>
<dbReference type="OrthoDB" id="5843397at2759"/>
<dbReference type="GeneID" id="105823606"/>
<dbReference type="CTD" id="3384"/>
<dbReference type="InterPro" id="IPR013783">
    <property type="entry name" value="Ig-like_fold"/>
</dbReference>
<evidence type="ECO:0000256" key="11">
    <source>
        <dbReference type="ARBA" id="ARBA00023319"/>
    </source>
</evidence>
<organism evidence="15 16">
    <name type="scientific">Propithecus coquereli</name>
    <name type="common">Coquerel's sifaka</name>
    <name type="synonym">Propithecus verreauxi coquereli</name>
    <dbReference type="NCBI Taxonomy" id="379532"/>
    <lineage>
        <taxon>Eukaryota</taxon>
        <taxon>Metazoa</taxon>
        <taxon>Chordata</taxon>
        <taxon>Craniata</taxon>
        <taxon>Vertebrata</taxon>
        <taxon>Euteleostomi</taxon>
        <taxon>Mammalia</taxon>
        <taxon>Eutheria</taxon>
        <taxon>Euarchontoglires</taxon>
        <taxon>Primates</taxon>
        <taxon>Strepsirrhini</taxon>
        <taxon>Lemuriformes</taxon>
        <taxon>Indriidae</taxon>
        <taxon>Propithecus</taxon>
    </lineage>
</organism>
<evidence type="ECO:0000256" key="4">
    <source>
        <dbReference type="ARBA" id="ARBA00022729"/>
    </source>
</evidence>
<dbReference type="FunFam" id="2.60.40.10:FF:000194">
    <property type="entry name" value="Intercellular adhesion molecule 1"/>
    <property type="match status" value="1"/>
</dbReference>
<dbReference type="GO" id="GO:0098609">
    <property type="term" value="P:cell-cell adhesion"/>
    <property type="evidence" value="ECO:0007669"/>
    <property type="project" value="InterPro"/>
</dbReference>
<dbReference type="STRING" id="379532.ENSPCOP00000006421"/>
<evidence type="ECO:0000256" key="7">
    <source>
        <dbReference type="ARBA" id="ARBA00022989"/>
    </source>
</evidence>
<keyword evidence="10" id="KW-0325">Glycoprotein</keyword>
<name>A0A2K6EXE8_PROCO</name>
<reference evidence="15" key="2">
    <citation type="submission" date="2025-09" db="UniProtKB">
        <authorList>
            <consortium name="Ensembl"/>
        </authorList>
    </citation>
    <scope>IDENTIFICATION</scope>
</reference>
<dbReference type="FunFam" id="2.60.40.10:FF:000338">
    <property type="entry name" value="intercellular adhesion molecule 5"/>
    <property type="match status" value="1"/>
</dbReference>
<dbReference type="OMA" id="QVYEPVQ"/>
<evidence type="ECO:0000256" key="10">
    <source>
        <dbReference type="ARBA" id="ARBA00023180"/>
    </source>
</evidence>
<reference evidence="15" key="1">
    <citation type="submission" date="2025-08" db="UniProtKB">
        <authorList>
            <consortium name="Ensembl"/>
        </authorList>
    </citation>
    <scope>IDENTIFICATION</scope>
</reference>
<keyword evidence="7 12" id="KW-1133">Transmembrane helix</keyword>
<keyword evidence="6" id="KW-0130">Cell adhesion</keyword>
<feature type="domain" description="Intercellular adhesion molecule N-terminal" evidence="14">
    <location>
        <begin position="24"/>
        <end position="114"/>
    </location>
</feature>
<protein>
    <submittedName>
        <fullName evidence="15">Intercellular adhesion molecule 2</fullName>
    </submittedName>
</protein>
<keyword evidence="9" id="KW-1015">Disulfide bond</keyword>
<dbReference type="GO" id="GO:0005902">
    <property type="term" value="C:microvillus"/>
    <property type="evidence" value="ECO:0007669"/>
    <property type="project" value="Ensembl"/>
</dbReference>
<evidence type="ECO:0000313" key="16">
    <source>
        <dbReference type="Proteomes" id="UP000233160"/>
    </source>
</evidence>
<comment type="similarity">
    <text evidence="2">Belongs to the immunoglobulin superfamily. ICAM family.</text>
</comment>
<feature type="chain" id="PRO_5014407065" evidence="13">
    <location>
        <begin position="24"/>
        <end position="278"/>
    </location>
</feature>
<evidence type="ECO:0000256" key="5">
    <source>
        <dbReference type="ARBA" id="ARBA00022737"/>
    </source>
</evidence>
<evidence type="ECO:0000256" key="1">
    <source>
        <dbReference type="ARBA" id="ARBA00004479"/>
    </source>
</evidence>
<evidence type="ECO:0000256" key="8">
    <source>
        <dbReference type="ARBA" id="ARBA00023136"/>
    </source>
</evidence>
<evidence type="ECO:0000256" key="13">
    <source>
        <dbReference type="SAM" id="SignalP"/>
    </source>
</evidence>
<proteinExistence type="inferred from homology"/>
<evidence type="ECO:0000256" key="3">
    <source>
        <dbReference type="ARBA" id="ARBA00022692"/>
    </source>
</evidence>
<dbReference type="PRINTS" id="PR01472">
    <property type="entry name" value="ICAMVCAM1"/>
</dbReference>
<evidence type="ECO:0000259" key="14">
    <source>
        <dbReference type="Pfam" id="PF03921"/>
    </source>
</evidence>
<dbReference type="AlphaFoldDB" id="A0A2K6EXE8"/>
<evidence type="ECO:0000256" key="2">
    <source>
        <dbReference type="ARBA" id="ARBA00005925"/>
    </source>
</evidence>
<dbReference type="InterPro" id="IPR036179">
    <property type="entry name" value="Ig-like_dom_sf"/>
</dbReference>
<dbReference type="Pfam" id="PF03921">
    <property type="entry name" value="ICAM_N"/>
    <property type="match status" value="1"/>
</dbReference>
<evidence type="ECO:0000256" key="12">
    <source>
        <dbReference type="SAM" id="Phobius"/>
    </source>
</evidence>
<comment type="subcellular location">
    <subcellularLocation>
        <location evidence="1">Membrane</location>
        <topology evidence="1">Single-pass type I membrane protein</topology>
    </subcellularLocation>
</comment>
<dbReference type="SUPFAM" id="SSF48726">
    <property type="entry name" value="Immunoglobulin"/>
    <property type="match status" value="2"/>
</dbReference>